<evidence type="ECO:0000313" key="3">
    <source>
        <dbReference type="Proteomes" id="UP001221898"/>
    </source>
</evidence>
<gene>
    <name evidence="2" type="ORF">AAFF_G00341640</name>
</gene>
<sequence length="213" mass="23499">MASYERTYTPPRRPPSGRFSSLPIPSLFVFRELEAERTMRNGRSWLRSRPPDGSEPIAPASARHRDPDRRCKGRCVVGRGRAELAEKVLDQVFRHTLPAKCPSESPVFSRSPQESRIVPQSGRLSPLGWPRESSTHFGGEAYAFVPGLCEMFCCHLRPLISGQDADAGTASWARVTAAPKRGLCRYHLRVSPVGVGFEPCRRASLGQTGGGNL</sequence>
<name>A0AAD7SMT9_9TELE</name>
<evidence type="ECO:0000256" key="1">
    <source>
        <dbReference type="SAM" id="MobiDB-lite"/>
    </source>
</evidence>
<protein>
    <submittedName>
        <fullName evidence="2">Uncharacterized protein</fullName>
    </submittedName>
</protein>
<feature type="region of interest" description="Disordered" evidence="1">
    <location>
        <begin position="1"/>
        <end position="21"/>
    </location>
</feature>
<reference evidence="2" key="1">
    <citation type="journal article" date="2023" name="Science">
        <title>Genome structures resolve the early diversification of teleost fishes.</title>
        <authorList>
            <person name="Parey E."/>
            <person name="Louis A."/>
            <person name="Montfort J."/>
            <person name="Bouchez O."/>
            <person name="Roques C."/>
            <person name="Iampietro C."/>
            <person name="Lluch J."/>
            <person name="Castinel A."/>
            <person name="Donnadieu C."/>
            <person name="Desvignes T."/>
            <person name="Floi Bucao C."/>
            <person name="Jouanno E."/>
            <person name="Wen M."/>
            <person name="Mejri S."/>
            <person name="Dirks R."/>
            <person name="Jansen H."/>
            <person name="Henkel C."/>
            <person name="Chen W.J."/>
            <person name="Zahm M."/>
            <person name="Cabau C."/>
            <person name="Klopp C."/>
            <person name="Thompson A.W."/>
            <person name="Robinson-Rechavi M."/>
            <person name="Braasch I."/>
            <person name="Lecointre G."/>
            <person name="Bobe J."/>
            <person name="Postlethwait J.H."/>
            <person name="Berthelot C."/>
            <person name="Roest Crollius H."/>
            <person name="Guiguen Y."/>
        </authorList>
    </citation>
    <scope>NUCLEOTIDE SEQUENCE</scope>
    <source>
        <strain evidence="2">NC1722</strain>
    </source>
</reference>
<proteinExistence type="predicted"/>
<accession>A0AAD7SMT9</accession>
<dbReference type="Proteomes" id="UP001221898">
    <property type="component" value="Unassembled WGS sequence"/>
</dbReference>
<feature type="region of interest" description="Disordered" evidence="1">
    <location>
        <begin position="104"/>
        <end position="125"/>
    </location>
</feature>
<evidence type="ECO:0000313" key="2">
    <source>
        <dbReference type="EMBL" id="KAJ8404391.1"/>
    </source>
</evidence>
<feature type="region of interest" description="Disordered" evidence="1">
    <location>
        <begin position="42"/>
        <end position="69"/>
    </location>
</feature>
<organism evidence="2 3">
    <name type="scientific">Aldrovandia affinis</name>
    <dbReference type="NCBI Taxonomy" id="143900"/>
    <lineage>
        <taxon>Eukaryota</taxon>
        <taxon>Metazoa</taxon>
        <taxon>Chordata</taxon>
        <taxon>Craniata</taxon>
        <taxon>Vertebrata</taxon>
        <taxon>Euteleostomi</taxon>
        <taxon>Actinopterygii</taxon>
        <taxon>Neopterygii</taxon>
        <taxon>Teleostei</taxon>
        <taxon>Notacanthiformes</taxon>
        <taxon>Halosauridae</taxon>
        <taxon>Aldrovandia</taxon>
    </lineage>
</organism>
<keyword evidence="3" id="KW-1185">Reference proteome</keyword>
<comment type="caution">
    <text evidence="2">The sequence shown here is derived from an EMBL/GenBank/DDBJ whole genome shotgun (WGS) entry which is preliminary data.</text>
</comment>
<dbReference type="AlphaFoldDB" id="A0AAD7SMT9"/>
<dbReference type="EMBL" id="JAINUG010000054">
    <property type="protein sequence ID" value="KAJ8404391.1"/>
    <property type="molecule type" value="Genomic_DNA"/>
</dbReference>